<protein>
    <submittedName>
        <fullName evidence="1">Uncharacterized protein</fullName>
    </submittedName>
</protein>
<dbReference type="VEuPathDB" id="FungiDB:BO72DRAFT_167491"/>
<gene>
    <name evidence="1" type="ORF">BO72DRAFT_167491</name>
</gene>
<proteinExistence type="predicted"/>
<dbReference type="AlphaFoldDB" id="A0A8G1RRR7"/>
<dbReference type="RefSeq" id="XP_040799541.1">
    <property type="nucleotide sequence ID" value="XM_040939354.1"/>
</dbReference>
<reference evidence="1 2" key="1">
    <citation type="submission" date="2018-02" db="EMBL/GenBank/DDBJ databases">
        <title>The genomes of Aspergillus section Nigri reveals drivers in fungal speciation.</title>
        <authorList>
            <consortium name="DOE Joint Genome Institute"/>
            <person name="Vesth T.C."/>
            <person name="Nybo J."/>
            <person name="Theobald S."/>
            <person name="Brandl J."/>
            <person name="Frisvad J.C."/>
            <person name="Nielsen K.F."/>
            <person name="Lyhne E.K."/>
            <person name="Kogle M.E."/>
            <person name="Kuo A."/>
            <person name="Riley R."/>
            <person name="Clum A."/>
            <person name="Nolan M."/>
            <person name="Lipzen A."/>
            <person name="Salamov A."/>
            <person name="Henrissat B."/>
            <person name="Wiebenga A."/>
            <person name="De vries R.P."/>
            <person name="Grigoriev I.V."/>
            <person name="Mortensen U.H."/>
            <person name="Andersen M.R."/>
            <person name="Baker S.E."/>
        </authorList>
    </citation>
    <scope>NUCLEOTIDE SEQUENCE [LARGE SCALE GENOMIC DNA]</scope>
    <source>
        <strain evidence="1 2">CBS 313.89</strain>
    </source>
</reference>
<evidence type="ECO:0000313" key="1">
    <source>
        <dbReference type="EMBL" id="RAK75531.1"/>
    </source>
</evidence>
<accession>A0A8G1RRR7</accession>
<evidence type="ECO:0000313" key="2">
    <source>
        <dbReference type="Proteomes" id="UP000249789"/>
    </source>
</evidence>
<dbReference type="EMBL" id="KZ824656">
    <property type="protein sequence ID" value="RAK75531.1"/>
    <property type="molecule type" value="Genomic_DNA"/>
</dbReference>
<dbReference type="GeneID" id="63856687"/>
<sequence>MLLDETLSSGPGVICYAQFHLWPPFHIFLPLHPPPMPSMPFMPPSSIHPPIHSFRAPRIVLPDLFWLSPACPFSLLSLPNDHLVLPCLGYLPASFRSGKPCANESRVHWTCGWKSNNLEPRDRFRLWCEYTYRLCLASLSSFPSAYPANPP</sequence>
<dbReference type="Proteomes" id="UP000249789">
    <property type="component" value="Unassembled WGS sequence"/>
</dbReference>
<keyword evidence="2" id="KW-1185">Reference proteome</keyword>
<name>A0A8G1RRR7_9EURO</name>
<organism evidence="1 2">
    <name type="scientific">Aspergillus fijiensis CBS 313.89</name>
    <dbReference type="NCBI Taxonomy" id="1448319"/>
    <lineage>
        <taxon>Eukaryota</taxon>
        <taxon>Fungi</taxon>
        <taxon>Dikarya</taxon>
        <taxon>Ascomycota</taxon>
        <taxon>Pezizomycotina</taxon>
        <taxon>Eurotiomycetes</taxon>
        <taxon>Eurotiomycetidae</taxon>
        <taxon>Eurotiales</taxon>
        <taxon>Aspergillaceae</taxon>
        <taxon>Aspergillus</taxon>
    </lineage>
</organism>